<evidence type="ECO:0000313" key="1">
    <source>
        <dbReference type="EMBL" id="GAA0565477.1"/>
    </source>
</evidence>
<organism evidence="1 2">
    <name type="scientific">Saccharopolyspora erythraea</name>
    <name type="common">Streptomyces erythraeus</name>
    <dbReference type="NCBI Taxonomy" id="1836"/>
    <lineage>
        <taxon>Bacteria</taxon>
        <taxon>Bacillati</taxon>
        <taxon>Actinomycetota</taxon>
        <taxon>Actinomycetes</taxon>
        <taxon>Pseudonocardiales</taxon>
        <taxon>Pseudonocardiaceae</taxon>
        <taxon>Saccharopolyspora</taxon>
    </lineage>
</organism>
<proteinExistence type="predicted"/>
<protein>
    <submittedName>
        <fullName evidence="1">Uncharacterized protein</fullName>
    </submittedName>
</protein>
<dbReference type="Proteomes" id="UP001500729">
    <property type="component" value="Unassembled WGS sequence"/>
</dbReference>
<dbReference type="EMBL" id="BAAAGS010000119">
    <property type="protein sequence ID" value="GAA0565477.1"/>
    <property type="molecule type" value="Genomic_DNA"/>
</dbReference>
<reference evidence="1 2" key="1">
    <citation type="journal article" date="2019" name="Int. J. Syst. Evol. Microbiol.">
        <title>The Global Catalogue of Microorganisms (GCM) 10K type strain sequencing project: providing services to taxonomists for standard genome sequencing and annotation.</title>
        <authorList>
            <consortium name="The Broad Institute Genomics Platform"/>
            <consortium name="The Broad Institute Genome Sequencing Center for Infectious Disease"/>
            <person name="Wu L."/>
            <person name="Ma J."/>
        </authorList>
    </citation>
    <scope>NUCLEOTIDE SEQUENCE [LARGE SCALE GENOMIC DNA]</scope>
    <source>
        <strain evidence="1 2">JCM 10303</strain>
    </source>
</reference>
<accession>A0ABN1EFD9</accession>
<gene>
    <name evidence="1" type="ORF">GCM10009533_71450</name>
</gene>
<keyword evidence="2" id="KW-1185">Reference proteome</keyword>
<evidence type="ECO:0000313" key="2">
    <source>
        <dbReference type="Proteomes" id="UP001500729"/>
    </source>
</evidence>
<comment type="caution">
    <text evidence="1">The sequence shown here is derived from an EMBL/GenBank/DDBJ whole genome shotgun (WGS) entry which is preliminary data.</text>
</comment>
<name>A0ABN1EFD9_SACER</name>
<sequence>MVRVAKAHERAFQAWVRTVLRSLYSNHDRRMLPALLGMLKFRCNNTANQPIMQRLAR</sequence>